<gene>
    <name evidence="1" type="ORF">TWF970_001300</name>
</gene>
<dbReference type="OrthoDB" id="10318549at2759"/>
<organism evidence="1 2">
    <name type="scientific">Orbilia oligospora</name>
    <name type="common">Nematode-trapping fungus</name>
    <name type="synonym">Arthrobotrys oligospora</name>
    <dbReference type="NCBI Taxonomy" id="2813651"/>
    <lineage>
        <taxon>Eukaryota</taxon>
        <taxon>Fungi</taxon>
        <taxon>Dikarya</taxon>
        <taxon>Ascomycota</taxon>
        <taxon>Pezizomycotina</taxon>
        <taxon>Orbiliomycetes</taxon>
        <taxon>Orbiliales</taxon>
        <taxon>Orbiliaceae</taxon>
        <taxon>Orbilia</taxon>
    </lineage>
</organism>
<dbReference type="EMBL" id="JAABOJ010000011">
    <property type="protein sequence ID" value="KAF3283320.1"/>
    <property type="molecule type" value="Genomic_DNA"/>
</dbReference>
<dbReference type="AlphaFoldDB" id="A0A7C8VIV9"/>
<evidence type="ECO:0000313" key="1">
    <source>
        <dbReference type="EMBL" id="KAF3283320.1"/>
    </source>
</evidence>
<reference evidence="1 2" key="1">
    <citation type="submission" date="2020-01" db="EMBL/GenBank/DDBJ databases">
        <authorList>
            <person name="Palmer J.M."/>
        </authorList>
    </citation>
    <scope>NUCLEOTIDE SEQUENCE [LARGE SCALE GENOMIC DNA]</scope>
    <source>
        <strain evidence="1 2">TWF970</strain>
    </source>
</reference>
<protein>
    <submittedName>
        <fullName evidence="1">Uncharacterized protein</fullName>
    </submittedName>
</protein>
<name>A0A7C8VIV9_ORBOL</name>
<sequence>MANTKTEVTYPTSAGDQPEVTHVYQYTLALFASLPLEEEEKETMVRLLQGNDFLTVRGYRQMDVLERGEEALKRSFDLMIRKFAGLPLEPDPKDMEVLIGVLTSGTQLNVWYENHLDLRTTMGTNPDIEDLEGFQVLYLFYGLAARNPVLAKALEDFFEPILRFADSACLAKMEGRETVLHLGSGIAQEKPQPVQEWVEDVARATGAAAPETQPGLVPTYYSRLLERCGDGGIFLHHAKTLRGTRWIYKLTAEKNGEVDACTGYGATLEAARENAAARMLAKL</sequence>
<proteinExistence type="predicted"/>
<dbReference type="Proteomes" id="UP000474640">
    <property type="component" value="Unassembled WGS sequence"/>
</dbReference>
<evidence type="ECO:0000313" key="2">
    <source>
        <dbReference type="Proteomes" id="UP000474640"/>
    </source>
</evidence>
<comment type="caution">
    <text evidence="1">The sequence shown here is derived from an EMBL/GenBank/DDBJ whole genome shotgun (WGS) entry which is preliminary data.</text>
</comment>
<accession>A0A7C8VIV9</accession>